<proteinExistence type="predicted"/>
<dbReference type="PROSITE" id="PS00213">
    <property type="entry name" value="LIPOCALIN"/>
    <property type="match status" value="1"/>
</dbReference>
<accession>A0AAJ7WH24</accession>
<reference evidence="2" key="1">
    <citation type="submission" date="2025-08" db="UniProtKB">
        <authorList>
            <consortium name="RefSeq"/>
        </authorList>
    </citation>
    <scope>IDENTIFICATION</scope>
</reference>
<dbReference type="InterPro" id="IPR022272">
    <property type="entry name" value="Lipocalin_CS"/>
</dbReference>
<dbReference type="AlphaFoldDB" id="A0AAJ7WH24"/>
<protein>
    <submittedName>
        <fullName evidence="2">Apolipoprotein D</fullName>
    </submittedName>
</protein>
<dbReference type="SUPFAM" id="SSF50814">
    <property type="entry name" value="Lipocalins"/>
    <property type="match status" value="1"/>
</dbReference>
<dbReference type="RefSeq" id="XP_028966839.1">
    <property type="nucleotide sequence ID" value="XM_029111006.1"/>
</dbReference>
<gene>
    <name evidence="2" type="primary">LOC100902495</name>
</gene>
<evidence type="ECO:0000313" key="1">
    <source>
        <dbReference type="Proteomes" id="UP000694867"/>
    </source>
</evidence>
<organism evidence="1 2">
    <name type="scientific">Galendromus occidentalis</name>
    <name type="common">western predatory mite</name>
    <dbReference type="NCBI Taxonomy" id="34638"/>
    <lineage>
        <taxon>Eukaryota</taxon>
        <taxon>Metazoa</taxon>
        <taxon>Ecdysozoa</taxon>
        <taxon>Arthropoda</taxon>
        <taxon>Chelicerata</taxon>
        <taxon>Arachnida</taxon>
        <taxon>Acari</taxon>
        <taxon>Parasitiformes</taxon>
        <taxon>Mesostigmata</taxon>
        <taxon>Gamasina</taxon>
        <taxon>Phytoseioidea</taxon>
        <taxon>Phytoseiidae</taxon>
        <taxon>Typhlodrominae</taxon>
        <taxon>Galendromus</taxon>
    </lineage>
</organism>
<dbReference type="Proteomes" id="UP000694867">
    <property type="component" value="Unplaced"/>
</dbReference>
<sequence length="159" mass="18490">MPARIMKALLMESFDPEKIQGTWYVIRRNLELFDSVKCIKFDLKHDSKIEDLYALTTHWINSKSDYLETRFNIVDDRAHRARFFFESQRDKLASITLGTDYDNYLVGFGVNGVRETYFVASRTKTLTPEHNAAANEILVKNEVVRDWVDVSHDGCPAEH</sequence>
<name>A0AAJ7WH24_9ACAR</name>
<dbReference type="InterPro" id="IPR012674">
    <property type="entry name" value="Calycin"/>
</dbReference>
<evidence type="ECO:0000313" key="2">
    <source>
        <dbReference type="RefSeq" id="XP_028966839.1"/>
    </source>
</evidence>
<keyword evidence="1" id="KW-1185">Reference proteome</keyword>
<dbReference type="Gene3D" id="2.40.128.20">
    <property type="match status" value="1"/>
</dbReference>
<dbReference type="KEGG" id="goe:100902495"/>
<dbReference type="GeneID" id="100902495"/>